<evidence type="ECO:0000259" key="6">
    <source>
        <dbReference type="PROSITE" id="PS50839"/>
    </source>
</evidence>
<dbReference type="GO" id="GO:0003824">
    <property type="term" value="F:catalytic activity"/>
    <property type="evidence" value="ECO:0007669"/>
    <property type="project" value="UniProtKB-ARBA"/>
</dbReference>
<feature type="non-terminal residue" evidence="7">
    <location>
        <position position="140"/>
    </location>
</feature>
<dbReference type="GO" id="GO:0016020">
    <property type="term" value="C:membrane"/>
    <property type="evidence" value="ECO:0007669"/>
    <property type="project" value="UniProtKB-SubCell"/>
</dbReference>
<keyword evidence="3" id="KW-1133">Transmembrane helix</keyword>
<sequence>MGGGVRTGVARSDSPSPSTLIATQSPDDGHWFEFDRRRTKVTFANYAARTSFERPLLNGVAYAQRVAHAERELFENQQGWMIKTMKREPSPVQDEYAPVIYSQETISYIEALDMMSGEVHWNQICLPADATAEERVKATA</sequence>
<name>A0A426Z2Q2_ENSVE</name>
<proteinExistence type="predicted"/>
<dbReference type="PROSITE" id="PS50839">
    <property type="entry name" value="CHASE"/>
    <property type="match status" value="1"/>
</dbReference>
<evidence type="ECO:0000313" key="8">
    <source>
        <dbReference type="Proteomes" id="UP000287651"/>
    </source>
</evidence>
<dbReference type="InterPro" id="IPR006189">
    <property type="entry name" value="CHASE_dom"/>
</dbReference>
<reference evidence="7 8" key="1">
    <citation type="journal article" date="2014" name="Agronomy (Basel)">
        <title>A Draft Genome Sequence for Ensete ventricosum, the Drought-Tolerant Tree Against Hunger.</title>
        <authorList>
            <person name="Harrison J."/>
            <person name="Moore K.A."/>
            <person name="Paszkiewicz K."/>
            <person name="Jones T."/>
            <person name="Grant M."/>
            <person name="Ambacheew D."/>
            <person name="Muzemil S."/>
            <person name="Studholme D.J."/>
        </authorList>
    </citation>
    <scope>NUCLEOTIDE SEQUENCE [LARGE SCALE GENOMIC DNA]</scope>
</reference>
<dbReference type="AlphaFoldDB" id="A0A426Z2Q2"/>
<evidence type="ECO:0000256" key="5">
    <source>
        <dbReference type="SAM" id="MobiDB-lite"/>
    </source>
</evidence>
<dbReference type="InterPro" id="IPR042240">
    <property type="entry name" value="CHASE_sf"/>
</dbReference>
<evidence type="ECO:0000256" key="2">
    <source>
        <dbReference type="ARBA" id="ARBA00022692"/>
    </source>
</evidence>
<evidence type="ECO:0000256" key="3">
    <source>
        <dbReference type="ARBA" id="ARBA00022989"/>
    </source>
</evidence>
<dbReference type="GO" id="GO:0007165">
    <property type="term" value="P:signal transduction"/>
    <property type="evidence" value="ECO:0007669"/>
    <property type="project" value="UniProtKB-ARBA"/>
</dbReference>
<comment type="caution">
    <text evidence="7">The sequence shown here is derived from an EMBL/GenBank/DDBJ whole genome shotgun (WGS) entry which is preliminary data.</text>
</comment>
<evidence type="ECO:0000256" key="4">
    <source>
        <dbReference type="ARBA" id="ARBA00023136"/>
    </source>
</evidence>
<feature type="region of interest" description="Disordered" evidence="5">
    <location>
        <begin position="1"/>
        <end position="25"/>
    </location>
</feature>
<organism evidence="7 8">
    <name type="scientific">Ensete ventricosum</name>
    <name type="common">Abyssinian banana</name>
    <name type="synonym">Musa ensete</name>
    <dbReference type="NCBI Taxonomy" id="4639"/>
    <lineage>
        <taxon>Eukaryota</taxon>
        <taxon>Viridiplantae</taxon>
        <taxon>Streptophyta</taxon>
        <taxon>Embryophyta</taxon>
        <taxon>Tracheophyta</taxon>
        <taxon>Spermatophyta</taxon>
        <taxon>Magnoliopsida</taxon>
        <taxon>Liliopsida</taxon>
        <taxon>Zingiberales</taxon>
        <taxon>Musaceae</taxon>
        <taxon>Ensete</taxon>
    </lineage>
</organism>
<keyword evidence="2" id="KW-0812">Transmembrane</keyword>
<evidence type="ECO:0000313" key="7">
    <source>
        <dbReference type="EMBL" id="RRT58248.1"/>
    </source>
</evidence>
<evidence type="ECO:0000256" key="1">
    <source>
        <dbReference type="ARBA" id="ARBA00004370"/>
    </source>
</evidence>
<dbReference type="Pfam" id="PF03924">
    <property type="entry name" value="CHASE"/>
    <property type="match status" value="1"/>
</dbReference>
<keyword evidence="4" id="KW-0472">Membrane</keyword>
<protein>
    <recommendedName>
        <fullName evidence="6">CHASE domain-containing protein</fullName>
    </recommendedName>
</protein>
<comment type="subcellular location">
    <subcellularLocation>
        <location evidence="1">Membrane</location>
    </subcellularLocation>
</comment>
<feature type="domain" description="CHASE" evidence="6">
    <location>
        <begin position="34"/>
        <end position="140"/>
    </location>
</feature>
<dbReference type="Gene3D" id="3.30.450.350">
    <property type="entry name" value="CHASE domain"/>
    <property type="match status" value="1"/>
</dbReference>
<accession>A0A426Z2Q2</accession>
<dbReference type="EMBL" id="AMZH03008777">
    <property type="protein sequence ID" value="RRT58248.1"/>
    <property type="molecule type" value="Genomic_DNA"/>
</dbReference>
<gene>
    <name evidence="7" type="ORF">B296_00020957</name>
</gene>
<feature type="compositionally biased region" description="Polar residues" evidence="5">
    <location>
        <begin position="13"/>
        <end position="25"/>
    </location>
</feature>
<dbReference type="Proteomes" id="UP000287651">
    <property type="component" value="Unassembled WGS sequence"/>
</dbReference>